<dbReference type="SUPFAM" id="SSF56322">
    <property type="entry name" value="ADC synthase"/>
    <property type="match status" value="1"/>
</dbReference>
<dbReference type="OrthoDB" id="9803598at2"/>
<keyword evidence="12 15" id="KW-0456">Lyase</keyword>
<dbReference type="AlphaFoldDB" id="R3X8W0"/>
<feature type="domain" description="Chorismate-utilising enzyme C-terminal" evidence="16">
    <location>
        <begin position="192"/>
        <end position="445"/>
    </location>
</feature>
<keyword evidence="11 15" id="KW-0057">Aromatic amino acid biosynthesis</keyword>
<dbReference type="InterPro" id="IPR019999">
    <property type="entry name" value="Anth_synth_I-like"/>
</dbReference>
<protein>
    <recommendedName>
        <fullName evidence="6 15">Anthranilate synthase component 1</fullName>
        <ecNumber evidence="5 15">4.1.3.27</ecNumber>
    </recommendedName>
</protein>
<evidence type="ECO:0000256" key="4">
    <source>
        <dbReference type="ARBA" id="ARBA00011575"/>
    </source>
</evidence>
<dbReference type="Pfam" id="PF00425">
    <property type="entry name" value="Chorismate_bind"/>
    <property type="match status" value="1"/>
</dbReference>
<dbReference type="PANTHER" id="PTHR11236:SF48">
    <property type="entry name" value="ISOCHORISMATE SYNTHASE MENF"/>
    <property type="match status" value="1"/>
</dbReference>
<keyword evidence="7 15" id="KW-0028">Amino-acid biosynthesis</keyword>
<dbReference type="Proteomes" id="UP000013840">
    <property type="component" value="Unassembled WGS sequence"/>
</dbReference>
<evidence type="ECO:0000256" key="13">
    <source>
        <dbReference type="ARBA" id="ARBA00025634"/>
    </source>
</evidence>
<evidence type="ECO:0000256" key="1">
    <source>
        <dbReference type="ARBA" id="ARBA00001946"/>
    </source>
</evidence>
<evidence type="ECO:0000256" key="10">
    <source>
        <dbReference type="ARBA" id="ARBA00022842"/>
    </source>
</evidence>
<gene>
    <name evidence="15" type="primary">trpE</name>
    <name evidence="18" type="ORF">UC7_00263</name>
</gene>
<evidence type="ECO:0000259" key="16">
    <source>
        <dbReference type="Pfam" id="PF00425"/>
    </source>
</evidence>
<dbReference type="PRINTS" id="PR00095">
    <property type="entry name" value="ANTSNTHASEI"/>
</dbReference>
<evidence type="ECO:0000256" key="14">
    <source>
        <dbReference type="ARBA" id="ARBA00047683"/>
    </source>
</evidence>
<sequence length="454" mass="51297">MQLIKEIQADYLTAISAFLRIQGTNKCLLESIPRDKSKGRYSIIAWDAVSEITCYGHELTIDGKRVTAKDPLKEIEKHVLKKEEISEELPFQGGAIGYVGYDVIACYEDLGQPPFDELNVPDIHFYLFDSYLIFDHVGEKIFLVEADSYSNRSEEALKEAITRKIKELQTPSEDEQKELRLKNLTYQSNFTQASFEAAVAKIKGYIKQGDLFQMVPSQRLTADFEEEPFDYYRRLRVTNPSTYLYFLDFGETYVIGSSPESLVSVKNQLVTTNPIAGTRKRGQTVEQDATLEQELLTDEKERAEHLMLIDLGRNDVGKVSEIGSVEVPVYMIVEKYRFVMHLVSVVTGKLKQELTAMDALKSTLPAGTVSGAPKIRAMQRIYEIEPVKRNIYAGAVGYLSKNDQADFAIAIRTMVIHKNKAYVQAGAGIVYDSEPTKEYEETLQKAKALLEVGK</sequence>
<dbReference type="GO" id="GO:0000162">
    <property type="term" value="P:L-tryptophan biosynthetic process"/>
    <property type="evidence" value="ECO:0007669"/>
    <property type="project" value="UniProtKB-UniPathway"/>
</dbReference>
<evidence type="ECO:0000259" key="17">
    <source>
        <dbReference type="Pfam" id="PF04715"/>
    </source>
</evidence>
<keyword evidence="9 15" id="KW-0822">Tryptophan biosynthesis</keyword>
<comment type="pathway">
    <text evidence="2 15">Amino-acid biosynthesis; L-tryptophan biosynthesis; L-tryptophan from chorismate: step 1/5.</text>
</comment>
<dbReference type="STRING" id="317735.RU98_GL000442"/>
<proteinExistence type="inferred from homology"/>
<dbReference type="InterPro" id="IPR015890">
    <property type="entry name" value="Chorismate_C"/>
</dbReference>
<evidence type="ECO:0000256" key="9">
    <source>
        <dbReference type="ARBA" id="ARBA00022822"/>
    </source>
</evidence>
<comment type="caution">
    <text evidence="18">The sequence shown here is derived from an EMBL/GenBank/DDBJ whole genome shotgun (WGS) entry which is preliminary data.</text>
</comment>
<comment type="similarity">
    <text evidence="3 15">Belongs to the anthranilate synthase component I family.</text>
</comment>
<dbReference type="Pfam" id="PF04715">
    <property type="entry name" value="Anth_synt_I_N"/>
    <property type="match status" value="1"/>
</dbReference>
<keyword evidence="19" id="KW-1185">Reference proteome</keyword>
<feature type="domain" description="Anthranilate synthase component I N-terminal" evidence="17">
    <location>
        <begin position="11"/>
        <end position="143"/>
    </location>
</feature>
<comment type="cofactor">
    <cofactor evidence="1 15">
        <name>Mg(2+)</name>
        <dbReference type="ChEBI" id="CHEBI:18420"/>
    </cofactor>
</comment>
<evidence type="ECO:0000256" key="5">
    <source>
        <dbReference type="ARBA" id="ARBA00012266"/>
    </source>
</evidence>
<keyword evidence="10 15" id="KW-0460">Magnesium</keyword>
<organism evidence="18 19">
    <name type="scientific">Enterococcus caccae ATCC BAA-1240</name>
    <dbReference type="NCBI Taxonomy" id="1158612"/>
    <lineage>
        <taxon>Bacteria</taxon>
        <taxon>Bacillati</taxon>
        <taxon>Bacillota</taxon>
        <taxon>Bacilli</taxon>
        <taxon>Lactobacillales</taxon>
        <taxon>Enterococcaceae</taxon>
        <taxon>Enterococcus</taxon>
    </lineage>
</organism>
<evidence type="ECO:0000313" key="18">
    <source>
        <dbReference type="EMBL" id="EOL50490.1"/>
    </source>
</evidence>
<evidence type="ECO:0000256" key="15">
    <source>
        <dbReference type="RuleBase" id="RU364045"/>
    </source>
</evidence>
<comment type="function">
    <text evidence="13 15">Part of a heterotetrameric complex that catalyzes the two-step biosynthesis of anthranilate, an intermediate in the biosynthesis of L-tryptophan. In the first step, the glutamine-binding beta subunit (TrpG) of anthranilate synthase (AS) provides the glutamine amidotransferase activity which generates ammonia as a substrate that, along with chorismate, is used in the second step, catalyzed by the large alpha subunit of AS (TrpE) to produce anthranilate. In the absence of TrpG, TrpE can synthesize anthranilate directly from chorismate and high concentrations of ammonia.</text>
</comment>
<dbReference type="InterPro" id="IPR005801">
    <property type="entry name" value="ADC_synthase"/>
</dbReference>
<comment type="catalytic activity">
    <reaction evidence="14 15">
        <text>chorismate + L-glutamine = anthranilate + pyruvate + L-glutamate + H(+)</text>
        <dbReference type="Rhea" id="RHEA:21732"/>
        <dbReference type="ChEBI" id="CHEBI:15361"/>
        <dbReference type="ChEBI" id="CHEBI:15378"/>
        <dbReference type="ChEBI" id="CHEBI:16567"/>
        <dbReference type="ChEBI" id="CHEBI:29748"/>
        <dbReference type="ChEBI" id="CHEBI:29985"/>
        <dbReference type="ChEBI" id="CHEBI:58359"/>
        <dbReference type="EC" id="4.1.3.27"/>
    </reaction>
</comment>
<dbReference type="GO" id="GO:0004049">
    <property type="term" value="F:anthranilate synthase activity"/>
    <property type="evidence" value="ECO:0007669"/>
    <property type="project" value="UniProtKB-EC"/>
</dbReference>
<evidence type="ECO:0000313" key="19">
    <source>
        <dbReference type="Proteomes" id="UP000013840"/>
    </source>
</evidence>
<evidence type="ECO:0000256" key="12">
    <source>
        <dbReference type="ARBA" id="ARBA00023239"/>
    </source>
</evidence>
<dbReference type="eggNOG" id="COG0147">
    <property type="taxonomic scope" value="Bacteria"/>
</dbReference>
<dbReference type="InterPro" id="IPR006805">
    <property type="entry name" value="Anth_synth_I_N"/>
</dbReference>
<evidence type="ECO:0000256" key="2">
    <source>
        <dbReference type="ARBA" id="ARBA00004873"/>
    </source>
</evidence>
<accession>R3X8W0</accession>
<dbReference type="PANTHER" id="PTHR11236">
    <property type="entry name" value="AMINOBENZOATE/ANTHRANILATE SYNTHASE"/>
    <property type="match status" value="1"/>
</dbReference>
<evidence type="ECO:0000256" key="8">
    <source>
        <dbReference type="ARBA" id="ARBA00022723"/>
    </source>
</evidence>
<dbReference type="GO" id="GO:0046872">
    <property type="term" value="F:metal ion binding"/>
    <property type="evidence" value="ECO:0007669"/>
    <property type="project" value="UniProtKB-KW"/>
</dbReference>
<dbReference type="InterPro" id="IPR005256">
    <property type="entry name" value="Anth_synth_I_PabB"/>
</dbReference>
<keyword evidence="8 15" id="KW-0479">Metal-binding</keyword>
<dbReference type="UniPathway" id="UPA00035">
    <property type="reaction ID" value="UER00040"/>
</dbReference>
<evidence type="ECO:0000256" key="3">
    <source>
        <dbReference type="ARBA" id="ARBA00009562"/>
    </source>
</evidence>
<evidence type="ECO:0000256" key="11">
    <source>
        <dbReference type="ARBA" id="ARBA00023141"/>
    </source>
</evidence>
<name>R3X8W0_9ENTE</name>
<dbReference type="EC" id="4.1.3.27" evidence="5 15"/>
<dbReference type="NCBIfam" id="TIGR00564">
    <property type="entry name" value="trpE_most"/>
    <property type="match status" value="1"/>
</dbReference>
<dbReference type="PATRIC" id="fig|1158612.3.peg.270"/>
<comment type="subunit">
    <text evidence="4 15">Heterotetramer consisting of two non-identical subunits: a beta subunit (TrpG) and a large alpha subunit (TrpE).</text>
</comment>
<evidence type="ECO:0000256" key="7">
    <source>
        <dbReference type="ARBA" id="ARBA00022605"/>
    </source>
</evidence>
<evidence type="ECO:0000256" key="6">
    <source>
        <dbReference type="ARBA" id="ARBA00020653"/>
    </source>
</evidence>
<dbReference type="Gene3D" id="3.60.120.10">
    <property type="entry name" value="Anthranilate synthase"/>
    <property type="match status" value="1"/>
</dbReference>
<dbReference type="EMBL" id="AJAU01000004">
    <property type="protein sequence ID" value="EOL50490.1"/>
    <property type="molecule type" value="Genomic_DNA"/>
</dbReference>
<reference evidence="18 19" key="1">
    <citation type="submission" date="2013-02" db="EMBL/GenBank/DDBJ databases">
        <title>The Genome Sequence of Enterococcus caccae BAA-1240.</title>
        <authorList>
            <consortium name="The Broad Institute Genome Sequencing Platform"/>
            <consortium name="The Broad Institute Genome Sequencing Center for Infectious Disease"/>
            <person name="Earl A.M."/>
            <person name="Gilmore M.S."/>
            <person name="Lebreton F."/>
            <person name="Walker B."/>
            <person name="Young S.K."/>
            <person name="Zeng Q."/>
            <person name="Gargeya S."/>
            <person name="Fitzgerald M."/>
            <person name="Haas B."/>
            <person name="Abouelleil A."/>
            <person name="Alvarado L."/>
            <person name="Arachchi H.M."/>
            <person name="Berlin A.M."/>
            <person name="Chapman S.B."/>
            <person name="Dewar J."/>
            <person name="Goldberg J."/>
            <person name="Griggs A."/>
            <person name="Gujja S."/>
            <person name="Hansen M."/>
            <person name="Howarth C."/>
            <person name="Imamovic A."/>
            <person name="Larimer J."/>
            <person name="McCowan C."/>
            <person name="Murphy C."/>
            <person name="Neiman D."/>
            <person name="Pearson M."/>
            <person name="Priest M."/>
            <person name="Roberts A."/>
            <person name="Saif S."/>
            <person name="Shea T."/>
            <person name="Sisk P."/>
            <person name="Sykes S."/>
            <person name="Wortman J."/>
            <person name="Nusbaum C."/>
            <person name="Birren B."/>
        </authorList>
    </citation>
    <scope>NUCLEOTIDE SEQUENCE [LARGE SCALE GENOMIC DNA]</scope>
    <source>
        <strain evidence="18 19">ATCC BAA-1240</strain>
    </source>
</reference>
<dbReference type="RefSeq" id="WP_010770468.1">
    <property type="nucleotide sequence ID" value="NZ_KB946332.1"/>
</dbReference>